<dbReference type="GeneID" id="77951638"/>
<dbReference type="EMBL" id="MW057861">
    <property type="protein sequence ID" value="QPI18528.1"/>
    <property type="molecule type" value="Genomic_DNA"/>
</dbReference>
<dbReference type="RefSeq" id="YP_010675315.1">
    <property type="nucleotide sequence ID" value="NC_071001.1"/>
</dbReference>
<dbReference type="KEGG" id="vg:77951638"/>
<proteinExistence type="predicted"/>
<evidence type="ECO:0000313" key="1">
    <source>
        <dbReference type="EMBL" id="QPI18528.1"/>
    </source>
</evidence>
<dbReference type="Proteomes" id="UP000594422">
    <property type="component" value="Segment"/>
</dbReference>
<name>A0A7S9SW72_9CAUD</name>
<protein>
    <submittedName>
        <fullName evidence="1">Uncharacterized protein</fullName>
    </submittedName>
</protein>
<sequence>MTSKISFKQFKTRDLVASRPTVKIPIYILGVGALENQYLEIVSQYDDKYRQAQAQFWVDCAEMSFGDLKDKEKDELQLKLRAKQMASLVVGWTFEEECTLENATEFLYQNPNMYDAVNVSAAKDEDFFGLRLEGSQKESDS</sequence>
<organism evidence="1 2">
    <name type="scientific">Providencia phage PSTCR7</name>
    <dbReference type="NCBI Taxonomy" id="2783549"/>
    <lineage>
        <taxon>Viruses</taxon>
        <taxon>Duplodnaviria</taxon>
        <taxon>Heunggongvirae</taxon>
        <taxon>Uroviricota</taxon>
        <taxon>Caudoviricetes</taxon>
        <taxon>Craquatrovirus</taxon>
        <taxon>Craquatrovirus PSTCR7</taxon>
    </lineage>
</organism>
<reference evidence="1 2" key="1">
    <citation type="submission" date="2020-10" db="EMBL/GenBank/DDBJ databases">
        <title>Novel bacteriophages targeting Providencia spp. as potential agents for phage therapy.</title>
        <authorList>
            <person name="Rakov C."/>
            <person name="Alkalay-Oren S."/>
            <person name="Coppenhagen-Glazer S."/>
            <person name="Hazan R."/>
        </authorList>
    </citation>
    <scope>NUCLEOTIDE SEQUENCE [LARGE SCALE GENOMIC DNA]</scope>
</reference>
<keyword evidence="2" id="KW-1185">Reference proteome</keyword>
<evidence type="ECO:0000313" key="2">
    <source>
        <dbReference type="Proteomes" id="UP000594422"/>
    </source>
</evidence>
<accession>A0A7S9SW72</accession>